<dbReference type="OrthoDB" id="10398444at2759"/>
<evidence type="ECO:0000313" key="2">
    <source>
        <dbReference type="EMBL" id="ETO59585.1"/>
    </source>
</evidence>
<gene>
    <name evidence="2" type="ORF">F444_22106</name>
</gene>
<sequence length="295" mass="33226">MSDAPSKKAKKSSRRLLDSMPYSTALQRRRVEETQKLREEVEQLEAILKTRQTHRVLTEVSHSVGAGQPHANQSSAWTRVTTEYKKRRYAEDVNAELRAIQAHLMTLNTEIRRVSHEALKSYLETNTITPMACTTKQAADILWTILSQLSEGSDDSCRFVNRNSPDQNKVNSTVRLHDGRLVLNAVCVFHRYDECEHTVLVGTTRWAFPTSGIRFEGHHWTVISPTLSDPSYSSVVQSCYRLQPKVTDAASILPTDLESARGLVMGILGKKMLSAMQLMQNALLCQLDLGPCMLK</sequence>
<evidence type="ECO:0000256" key="1">
    <source>
        <dbReference type="SAM" id="MobiDB-lite"/>
    </source>
</evidence>
<dbReference type="Proteomes" id="UP000028582">
    <property type="component" value="Unassembled WGS sequence"/>
</dbReference>
<dbReference type="EMBL" id="ANJA01004075">
    <property type="protein sequence ID" value="ETO59585.1"/>
    <property type="molecule type" value="Genomic_DNA"/>
</dbReference>
<reference evidence="2 3" key="1">
    <citation type="submission" date="2013-11" db="EMBL/GenBank/DDBJ databases">
        <title>The Genome Sequence of Phytophthora parasitica P1976.</title>
        <authorList>
            <consortium name="The Broad Institute Genomics Platform"/>
            <person name="Russ C."/>
            <person name="Tyler B."/>
            <person name="Panabieres F."/>
            <person name="Shan W."/>
            <person name="Tripathy S."/>
            <person name="Grunwald N."/>
            <person name="Machado M."/>
            <person name="Johnson C.S."/>
            <person name="Walker B."/>
            <person name="Young S."/>
            <person name="Zeng Q."/>
            <person name="Gargeya S."/>
            <person name="Fitzgerald M."/>
            <person name="Haas B."/>
            <person name="Abouelleil A."/>
            <person name="Allen A.W."/>
            <person name="Alvarado L."/>
            <person name="Arachchi H.M."/>
            <person name="Berlin A.M."/>
            <person name="Chapman S.B."/>
            <person name="Gainer-Dewar J."/>
            <person name="Goldberg J."/>
            <person name="Griggs A."/>
            <person name="Gujja S."/>
            <person name="Hansen M."/>
            <person name="Howarth C."/>
            <person name="Imamovic A."/>
            <person name="Ireland A."/>
            <person name="Larimer J."/>
            <person name="McCowan C."/>
            <person name="Murphy C."/>
            <person name="Pearson M."/>
            <person name="Poon T.W."/>
            <person name="Priest M."/>
            <person name="Roberts A."/>
            <person name="Saif S."/>
            <person name="Shea T."/>
            <person name="Sisk P."/>
            <person name="Sykes S."/>
            <person name="Wortman J."/>
            <person name="Nusbaum C."/>
            <person name="Birren B."/>
        </authorList>
    </citation>
    <scope>NUCLEOTIDE SEQUENCE [LARGE SCALE GENOMIC DNA]</scope>
    <source>
        <strain evidence="2 3">P1976</strain>
    </source>
</reference>
<evidence type="ECO:0000313" key="3">
    <source>
        <dbReference type="Proteomes" id="UP000028582"/>
    </source>
</evidence>
<name>A0A080YYX4_PHYNI</name>
<organism evidence="2 3">
    <name type="scientific">Phytophthora nicotianae P1976</name>
    <dbReference type="NCBI Taxonomy" id="1317066"/>
    <lineage>
        <taxon>Eukaryota</taxon>
        <taxon>Sar</taxon>
        <taxon>Stramenopiles</taxon>
        <taxon>Oomycota</taxon>
        <taxon>Peronosporomycetes</taxon>
        <taxon>Peronosporales</taxon>
        <taxon>Peronosporaceae</taxon>
        <taxon>Phytophthora</taxon>
    </lineage>
</organism>
<dbReference type="AlphaFoldDB" id="A0A080YYX4"/>
<protein>
    <submittedName>
        <fullName evidence="2">Uncharacterized protein</fullName>
    </submittedName>
</protein>
<feature type="region of interest" description="Disordered" evidence="1">
    <location>
        <begin position="1"/>
        <end position="24"/>
    </location>
</feature>
<comment type="caution">
    <text evidence="2">The sequence shown here is derived from an EMBL/GenBank/DDBJ whole genome shotgun (WGS) entry which is preliminary data.</text>
</comment>
<proteinExistence type="predicted"/>
<accession>A0A080YYX4</accession>